<feature type="compositionally biased region" description="Basic and acidic residues" evidence="1">
    <location>
        <begin position="269"/>
        <end position="281"/>
    </location>
</feature>
<keyword evidence="2" id="KW-0812">Transmembrane</keyword>
<proteinExistence type="predicted"/>
<organism evidence="3 4">
    <name type="scientific">Fusarium poae</name>
    <dbReference type="NCBI Taxonomy" id="36050"/>
    <lineage>
        <taxon>Eukaryota</taxon>
        <taxon>Fungi</taxon>
        <taxon>Dikarya</taxon>
        <taxon>Ascomycota</taxon>
        <taxon>Pezizomycotina</taxon>
        <taxon>Sordariomycetes</taxon>
        <taxon>Hypocreomycetidae</taxon>
        <taxon>Hypocreales</taxon>
        <taxon>Nectriaceae</taxon>
        <taxon>Fusarium</taxon>
    </lineage>
</organism>
<evidence type="ECO:0000256" key="2">
    <source>
        <dbReference type="SAM" id="Phobius"/>
    </source>
</evidence>
<feature type="region of interest" description="Disordered" evidence="1">
    <location>
        <begin position="252"/>
        <end position="281"/>
    </location>
</feature>
<accession>A0A1B8A3X8</accession>
<keyword evidence="2" id="KW-1133">Transmembrane helix</keyword>
<evidence type="ECO:0000313" key="4">
    <source>
        <dbReference type="Proteomes" id="UP000091967"/>
    </source>
</evidence>
<protein>
    <submittedName>
        <fullName evidence="3">Uncharacterized protein</fullName>
    </submittedName>
</protein>
<keyword evidence="2" id="KW-0472">Membrane</keyword>
<dbReference type="EMBL" id="LYXU01000166">
    <property type="protein sequence ID" value="OBS15186.1"/>
    <property type="molecule type" value="Genomic_DNA"/>
</dbReference>
<dbReference type="STRING" id="36050.A0A1B8A3X8"/>
<dbReference type="PANTHER" id="PTHR37048">
    <property type="entry name" value="QUESTIONABLE PROTEIN"/>
    <property type="match status" value="1"/>
</dbReference>
<reference evidence="3 4" key="1">
    <citation type="submission" date="2016-06" db="EMBL/GenBank/DDBJ databases">
        <title>Living apart together: crosstalk between the core and supernumerary genomes in a fungal plant pathogen.</title>
        <authorList>
            <person name="Vanheule A."/>
            <person name="Audenaert K."/>
            <person name="Warris S."/>
            <person name="Van De Geest H."/>
            <person name="Schijlen E."/>
            <person name="Hofte M."/>
            <person name="De Saeger S."/>
            <person name="Haesaert G."/>
            <person name="Waalwijk C."/>
            <person name="Van Der Lee T."/>
        </authorList>
    </citation>
    <scope>NUCLEOTIDE SEQUENCE [LARGE SCALE GENOMIC DNA]</scope>
    <source>
        <strain evidence="3 4">2516</strain>
    </source>
</reference>
<dbReference type="Proteomes" id="UP000091967">
    <property type="component" value="Unassembled WGS sequence"/>
</dbReference>
<evidence type="ECO:0000256" key="1">
    <source>
        <dbReference type="SAM" id="MobiDB-lite"/>
    </source>
</evidence>
<dbReference type="OMA" id="ANIEDGC"/>
<name>A0A1B8A3X8_FUSPO</name>
<comment type="caution">
    <text evidence="3">The sequence shown here is derived from an EMBL/GenBank/DDBJ whole genome shotgun (WGS) entry which is preliminary data.</text>
</comment>
<dbReference type="PANTHER" id="PTHR37048:SF2">
    <property type="entry name" value="QUESTIONABLE PROTEIN"/>
    <property type="match status" value="1"/>
</dbReference>
<keyword evidence="4" id="KW-1185">Reference proteome</keyword>
<sequence length="320" mass="36227">MSYSYQTPECPDLEGHIMMLPKLSEIDPTSIASLPIGTGIFNHPVIILSKQGYGTKVAVFVLTSFNSTSIENHYRDPSGRISYLPIRPAAHPDTTRVLILAHGKFMKKESYVNIKEIYEIPFGVLRPCWRDSHLHLDRASYQILTAELWKNNIGELGYMLRRHGILEQVTRPTHGQVPVSASSWYPSHSYSQQPGYGATSTRILDSPTSEYYGTFTRSTPTIQPQISTSRPIATTPPPARNATRVYNYPVGAHQARQSRPARHSQIKSRQPEIRMDHRHYNENNNDASGPSCFGFLFILCIFIAACYYFLKYCSNDTSYC</sequence>
<gene>
    <name evidence="3" type="ORF">FPOA_13928</name>
</gene>
<dbReference type="AlphaFoldDB" id="A0A1B8A3X8"/>
<evidence type="ECO:0000313" key="3">
    <source>
        <dbReference type="EMBL" id="OBS15186.1"/>
    </source>
</evidence>
<feature type="transmembrane region" description="Helical" evidence="2">
    <location>
        <begin position="293"/>
        <end position="310"/>
    </location>
</feature>